<evidence type="ECO:0000259" key="1">
    <source>
        <dbReference type="PROSITE" id="PS50879"/>
    </source>
</evidence>
<evidence type="ECO:0000313" key="3">
    <source>
        <dbReference type="Proteomes" id="UP001179647"/>
    </source>
</evidence>
<dbReference type="InterPro" id="IPR053151">
    <property type="entry name" value="RNase_H-like"/>
</dbReference>
<dbReference type="InterPro" id="IPR002156">
    <property type="entry name" value="RNaseH_domain"/>
</dbReference>
<dbReference type="PANTHER" id="PTHR47723">
    <property type="entry name" value="OS05G0353850 PROTEIN"/>
    <property type="match status" value="1"/>
</dbReference>
<dbReference type="GO" id="GO:0003676">
    <property type="term" value="F:nucleic acid binding"/>
    <property type="evidence" value="ECO:0007669"/>
    <property type="project" value="InterPro"/>
</dbReference>
<dbReference type="CDD" id="cd09279">
    <property type="entry name" value="RNase_HI_like"/>
    <property type="match status" value="1"/>
</dbReference>
<name>A0AAF0I6W5_9ENTE</name>
<reference evidence="2" key="1">
    <citation type="submission" date="2022-10" db="EMBL/GenBank/DDBJ databases">
        <title>Vagococcus sp. isolated from poultry meat.</title>
        <authorList>
            <person name="Johansson P."/>
            <person name="Bjorkroth J."/>
        </authorList>
    </citation>
    <scope>NUCLEOTIDE SEQUENCE</scope>
    <source>
        <strain evidence="2">STAA11</strain>
    </source>
</reference>
<sequence>MLKLYVDAATRGNPGPSGIGILIVGKNIYEQLSFPLNTNMSNHEAEFSALLRGLEEIIKRNMMTDTIFVYTDSKIVAETIDKNHTSNHKFKPYLLEIQTLLASFPLILIQWLPEKQNKGADNLARQGLKKALDNK</sequence>
<dbReference type="AlphaFoldDB" id="A0AAF0I6W5"/>
<protein>
    <submittedName>
        <fullName evidence="2">Ribonuclease HI family protein</fullName>
    </submittedName>
</protein>
<dbReference type="Proteomes" id="UP001179647">
    <property type="component" value="Chromosome"/>
</dbReference>
<dbReference type="KEGG" id="vie:OL234_06480"/>
<gene>
    <name evidence="2" type="ORF">OL234_06480</name>
</gene>
<dbReference type="PANTHER" id="PTHR47723:SF19">
    <property type="entry name" value="POLYNUCLEOTIDYL TRANSFERASE, RIBONUCLEASE H-LIKE SUPERFAMILY PROTEIN"/>
    <property type="match status" value="1"/>
</dbReference>
<dbReference type="Pfam" id="PF13456">
    <property type="entry name" value="RVT_3"/>
    <property type="match status" value="1"/>
</dbReference>
<dbReference type="EMBL" id="CP110232">
    <property type="protein sequence ID" value="WEG72631.1"/>
    <property type="molecule type" value="Genomic_DNA"/>
</dbReference>
<evidence type="ECO:0000313" key="2">
    <source>
        <dbReference type="EMBL" id="WEG72631.1"/>
    </source>
</evidence>
<dbReference type="Gene3D" id="3.30.420.10">
    <property type="entry name" value="Ribonuclease H-like superfamily/Ribonuclease H"/>
    <property type="match status" value="1"/>
</dbReference>
<feature type="domain" description="RNase H type-1" evidence="1">
    <location>
        <begin position="1"/>
        <end position="129"/>
    </location>
</feature>
<keyword evidence="3" id="KW-1185">Reference proteome</keyword>
<dbReference type="SUPFAM" id="SSF53098">
    <property type="entry name" value="Ribonuclease H-like"/>
    <property type="match status" value="1"/>
</dbReference>
<proteinExistence type="predicted"/>
<dbReference type="InterPro" id="IPR036397">
    <property type="entry name" value="RNaseH_sf"/>
</dbReference>
<dbReference type="InterPro" id="IPR012337">
    <property type="entry name" value="RNaseH-like_sf"/>
</dbReference>
<organism evidence="2 3">
    <name type="scientific">Vagococcus intermedius</name>
    <dbReference type="NCBI Taxonomy" id="2991418"/>
    <lineage>
        <taxon>Bacteria</taxon>
        <taxon>Bacillati</taxon>
        <taxon>Bacillota</taxon>
        <taxon>Bacilli</taxon>
        <taxon>Lactobacillales</taxon>
        <taxon>Enterococcaceae</taxon>
        <taxon>Vagococcus</taxon>
    </lineage>
</organism>
<accession>A0AAF0I6W5</accession>
<dbReference type="GO" id="GO:0004523">
    <property type="term" value="F:RNA-DNA hybrid ribonuclease activity"/>
    <property type="evidence" value="ECO:0007669"/>
    <property type="project" value="InterPro"/>
</dbReference>
<dbReference type="RefSeq" id="WP_275468432.1">
    <property type="nucleotide sequence ID" value="NZ_CP110232.1"/>
</dbReference>
<dbReference type="PROSITE" id="PS50879">
    <property type="entry name" value="RNASE_H_1"/>
    <property type="match status" value="1"/>
</dbReference>